<dbReference type="InParanoid" id="E3KJ07"/>
<evidence type="ECO:0000256" key="1">
    <source>
        <dbReference type="SAM" id="MobiDB-lite"/>
    </source>
</evidence>
<dbReference type="EMBL" id="DS178289">
    <property type="protein sequence ID" value="EFP84282.2"/>
    <property type="molecule type" value="Genomic_DNA"/>
</dbReference>
<dbReference type="GeneID" id="10545625"/>
<dbReference type="AlphaFoldDB" id="E3KJ07"/>
<dbReference type="Proteomes" id="UP000008783">
    <property type="component" value="Unassembled WGS sequence"/>
</dbReference>
<accession>E3KJ07</accession>
<organism evidence="2 3">
    <name type="scientific">Puccinia graminis f. sp. tritici (strain CRL 75-36-700-3 / race SCCL)</name>
    <name type="common">Black stem rust fungus</name>
    <dbReference type="NCBI Taxonomy" id="418459"/>
    <lineage>
        <taxon>Eukaryota</taxon>
        <taxon>Fungi</taxon>
        <taxon>Dikarya</taxon>
        <taxon>Basidiomycota</taxon>
        <taxon>Pucciniomycotina</taxon>
        <taxon>Pucciniomycetes</taxon>
        <taxon>Pucciniales</taxon>
        <taxon>Pucciniaceae</taxon>
        <taxon>Puccinia</taxon>
    </lineage>
</organism>
<gene>
    <name evidence="2" type="ORF">PGTG_10660</name>
</gene>
<dbReference type="HOGENOM" id="CLU_1816740_0_0_1"/>
<keyword evidence="3" id="KW-1185">Reference proteome</keyword>
<sequence>MATLVYHLDTDVVGHQEPQIIKIPNPAIMKAKARDMLLLKAMKAQEEGDKEKADRFFAMHDSLLKESATVIAQNANKIQVRKSAQVVPQKRPSPAGGTTESRGIKFIWSNSNSHNKGGFTPYFHKNICELKGPIPLTIFNWK</sequence>
<feature type="region of interest" description="Disordered" evidence="1">
    <location>
        <begin position="81"/>
        <end position="101"/>
    </location>
</feature>
<dbReference type="OrthoDB" id="10403771at2759"/>
<evidence type="ECO:0000313" key="2">
    <source>
        <dbReference type="EMBL" id="EFP84282.2"/>
    </source>
</evidence>
<proteinExistence type="predicted"/>
<name>E3KJ07_PUCGT</name>
<reference key="1">
    <citation type="submission" date="2007-01" db="EMBL/GenBank/DDBJ databases">
        <title>The Genome Sequence of Puccinia graminis f. sp. tritici Strain CRL 75-36-700-3.</title>
        <authorList>
            <consortium name="The Broad Institute Genome Sequencing Platform"/>
            <person name="Birren B."/>
            <person name="Lander E."/>
            <person name="Galagan J."/>
            <person name="Nusbaum C."/>
            <person name="Devon K."/>
            <person name="Cuomo C."/>
            <person name="Jaffe D."/>
            <person name="Butler J."/>
            <person name="Alvarez P."/>
            <person name="Gnerre S."/>
            <person name="Grabherr M."/>
            <person name="Mauceli E."/>
            <person name="Brockman W."/>
            <person name="Young S."/>
            <person name="LaButti K."/>
            <person name="Sykes S."/>
            <person name="DeCaprio D."/>
            <person name="Crawford M."/>
            <person name="Koehrsen M."/>
            <person name="Engels R."/>
            <person name="Montgomery P."/>
            <person name="Pearson M."/>
            <person name="Howarth C."/>
            <person name="Larson L."/>
            <person name="White J."/>
            <person name="Zeng Q."/>
            <person name="Kodira C."/>
            <person name="Yandava C."/>
            <person name="Alvarado L."/>
            <person name="O'Leary S."/>
            <person name="Szabo L."/>
            <person name="Dean R."/>
            <person name="Schein J."/>
        </authorList>
    </citation>
    <scope>NUCLEOTIDE SEQUENCE</scope>
    <source>
        <strain>CRL 75-36-700-3</strain>
    </source>
</reference>
<reference evidence="3" key="2">
    <citation type="journal article" date="2011" name="Proc. Natl. Acad. Sci. U.S.A.">
        <title>Obligate biotrophy features unraveled by the genomic analysis of rust fungi.</title>
        <authorList>
            <person name="Duplessis S."/>
            <person name="Cuomo C.A."/>
            <person name="Lin Y.-C."/>
            <person name="Aerts A."/>
            <person name="Tisserant E."/>
            <person name="Veneault-Fourrey C."/>
            <person name="Joly D.L."/>
            <person name="Hacquard S."/>
            <person name="Amselem J."/>
            <person name="Cantarel B.L."/>
            <person name="Chiu R."/>
            <person name="Coutinho P.M."/>
            <person name="Feau N."/>
            <person name="Field M."/>
            <person name="Frey P."/>
            <person name="Gelhaye E."/>
            <person name="Goldberg J."/>
            <person name="Grabherr M.G."/>
            <person name="Kodira C.D."/>
            <person name="Kohler A."/>
            <person name="Kuees U."/>
            <person name="Lindquist E.A."/>
            <person name="Lucas S.M."/>
            <person name="Mago R."/>
            <person name="Mauceli E."/>
            <person name="Morin E."/>
            <person name="Murat C."/>
            <person name="Pangilinan J.L."/>
            <person name="Park R."/>
            <person name="Pearson M."/>
            <person name="Quesneville H."/>
            <person name="Rouhier N."/>
            <person name="Sakthikumar S."/>
            <person name="Salamov A.A."/>
            <person name="Schmutz J."/>
            <person name="Selles B."/>
            <person name="Shapiro H."/>
            <person name="Tanguay P."/>
            <person name="Tuskan G.A."/>
            <person name="Henrissat B."/>
            <person name="Van de Peer Y."/>
            <person name="Rouze P."/>
            <person name="Ellis J.G."/>
            <person name="Dodds P.N."/>
            <person name="Schein J.E."/>
            <person name="Zhong S."/>
            <person name="Hamelin R.C."/>
            <person name="Grigoriev I.V."/>
            <person name="Szabo L.J."/>
            <person name="Martin F."/>
        </authorList>
    </citation>
    <scope>NUCLEOTIDE SEQUENCE [LARGE SCALE GENOMIC DNA]</scope>
    <source>
        <strain evidence="3">CRL 75-36-700-3 / race SCCL</strain>
    </source>
</reference>
<evidence type="ECO:0000313" key="3">
    <source>
        <dbReference type="Proteomes" id="UP000008783"/>
    </source>
</evidence>
<dbReference type="KEGG" id="pgr:PGTG_10660"/>
<protein>
    <submittedName>
        <fullName evidence="2">Uncharacterized protein</fullName>
    </submittedName>
</protein>
<dbReference type="RefSeq" id="XP_003328701.2">
    <property type="nucleotide sequence ID" value="XM_003328653.2"/>
</dbReference>
<dbReference type="VEuPathDB" id="FungiDB:PGTG_10660"/>